<dbReference type="Pfam" id="PF00005">
    <property type="entry name" value="ABC_tran"/>
    <property type="match status" value="1"/>
</dbReference>
<proteinExistence type="predicted"/>
<keyword evidence="1" id="KW-0547">Nucleotide-binding</keyword>
<dbReference type="SUPFAM" id="SSF52540">
    <property type="entry name" value="P-loop containing nucleoside triphosphate hydrolases"/>
    <property type="match status" value="1"/>
</dbReference>
<gene>
    <name evidence="5" type="ORF">ACFO3M_21955</name>
</gene>
<keyword evidence="2 5" id="KW-0067">ATP-binding</keyword>
<name>A0ABV9LRU7_9ACTN</name>
<dbReference type="Proteomes" id="UP001596025">
    <property type="component" value="Unassembled WGS sequence"/>
</dbReference>
<evidence type="ECO:0000259" key="4">
    <source>
        <dbReference type="PROSITE" id="PS50893"/>
    </source>
</evidence>
<comment type="caution">
    <text evidence="5">The sequence shown here is derived from an EMBL/GenBank/DDBJ whole genome shotgun (WGS) entry which is preliminary data.</text>
</comment>
<keyword evidence="6" id="KW-1185">Reference proteome</keyword>
<dbReference type="EMBL" id="JBHSGR010000036">
    <property type="protein sequence ID" value="MFC4696080.1"/>
    <property type="molecule type" value="Genomic_DNA"/>
</dbReference>
<organism evidence="5 6">
    <name type="scientific">Geodermatophilus arenarius</name>
    <dbReference type="NCBI Taxonomy" id="1137990"/>
    <lineage>
        <taxon>Bacteria</taxon>
        <taxon>Bacillati</taxon>
        <taxon>Actinomycetota</taxon>
        <taxon>Actinomycetes</taxon>
        <taxon>Geodermatophilales</taxon>
        <taxon>Geodermatophilaceae</taxon>
        <taxon>Geodermatophilus</taxon>
    </lineage>
</organism>
<dbReference type="GO" id="GO:0005524">
    <property type="term" value="F:ATP binding"/>
    <property type="evidence" value="ECO:0007669"/>
    <property type="project" value="UniProtKB-KW"/>
</dbReference>
<sequence length="313" mass="33321">MSDAAATLTDVTMRYREHTALDGVTTGFATDGITGLLGRNGAGKTTLMQLLAGHRVPTSGRVRVLGADPYEDDAVLQQVCFVKESQRYPDHFRVRDALSAAATLFPTWDEDLARALVADFDLPARRPVVKLSRGMVSAVGITIGLASRAPVTFFDEPYLGLDAVARQLFYDRLIADYAEQPRTIVLSTHLIEEISGLLEHVVLLDAGRVLLDDDAERLRASALTVTGPAERVAALAQEHELLTTDALGGSARAVVRLCRPVDPGDLAAAGLTVEPTSLQQLVVALSTRPAGTPSAAAAARTARPSTPFEGATR</sequence>
<evidence type="ECO:0000256" key="1">
    <source>
        <dbReference type="ARBA" id="ARBA00022741"/>
    </source>
</evidence>
<dbReference type="PANTHER" id="PTHR43158">
    <property type="entry name" value="SKFA PEPTIDE EXPORT ATP-BINDING PROTEIN SKFE"/>
    <property type="match status" value="1"/>
</dbReference>
<dbReference type="CDD" id="cd03230">
    <property type="entry name" value="ABC_DR_subfamily_A"/>
    <property type="match status" value="1"/>
</dbReference>
<feature type="compositionally biased region" description="Low complexity" evidence="3">
    <location>
        <begin position="293"/>
        <end position="307"/>
    </location>
</feature>
<evidence type="ECO:0000313" key="6">
    <source>
        <dbReference type="Proteomes" id="UP001596025"/>
    </source>
</evidence>
<dbReference type="Gene3D" id="3.40.50.300">
    <property type="entry name" value="P-loop containing nucleotide triphosphate hydrolases"/>
    <property type="match status" value="1"/>
</dbReference>
<feature type="region of interest" description="Disordered" evidence="3">
    <location>
        <begin position="293"/>
        <end position="313"/>
    </location>
</feature>
<reference evidence="6" key="1">
    <citation type="journal article" date="2019" name="Int. J. Syst. Evol. Microbiol.">
        <title>The Global Catalogue of Microorganisms (GCM) 10K type strain sequencing project: providing services to taxonomists for standard genome sequencing and annotation.</title>
        <authorList>
            <consortium name="The Broad Institute Genomics Platform"/>
            <consortium name="The Broad Institute Genome Sequencing Center for Infectious Disease"/>
            <person name="Wu L."/>
            <person name="Ma J."/>
        </authorList>
    </citation>
    <scope>NUCLEOTIDE SEQUENCE [LARGE SCALE GENOMIC DNA]</scope>
    <source>
        <strain evidence="6">CCUG 62763</strain>
    </source>
</reference>
<dbReference type="PROSITE" id="PS50893">
    <property type="entry name" value="ABC_TRANSPORTER_2"/>
    <property type="match status" value="1"/>
</dbReference>
<dbReference type="SMART" id="SM00382">
    <property type="entry name" value="AAA"/>
    <property type="match status" value="1"/>
</dbReference>
<accession>A0ABV9LRU7</accession>
<evidence type="ECO:0000256" key="3">
    <source>
        <dbReference type="SAM" id="MobiDB-lite"/>
    </source>
</evidence>
<dbReference type="InterPro" id="IPR027417">
    <property type="entry name" value="P-loop_NTPase"/>
</dbReference>
<feature type="domain" description="ABC transporter" evidence="4">
    <location>
        <begin position="6"/>
        <end position="231"/>
    </location>
</feature>
<dbReference type="InterPro" id="IPR003439">
    <property type="entry name" value="ABC_transporter-like_ATP-bd"/>
</dbReference>
<evidence type="ECO:0000256" key="2">
    <source>
        <dbReference type="ARBA" id="ARBA00022840"/>
    </source>
</evidence>
<evidence type="ECO:0000313" key="5">
    <source>
        <dbReference type="EMBL" id="MFC4696080.1"/>
    </source>
</evidence>
<protein>
    <submittedName>
        <fullName evidence="5">ABC transporter ATP-binding protein</fullName>
    </submittedName>
</protein>
<dbReference type="RefSeq" id="WP_387994105.1">
    <property type="nucleotide sequence ID" value="NZ_JBHSGR010000036.1"/>
</dbReference>
<dbReference type="PANTHER" id="PTHR43158:SF5">
    <property type="entry name" value="ABC TRANSPORTER, ATP-BINDING PROTEIN"/>
    <property type="match status" value="1"/>
</dbReference>
<dbReference type="InterPro" id="IPR003593">
    <property type="entry name" value="AAA+_ATPase"/>
</dbReference>